<name>A0A8T0N348_PANVG</name>
<evidence type="ECO:0000313" key="1">
    <source>
        <dbReference type="EMBL" id="KAG2543515.1"/>
    </source>
</evidence>
<dbReference type="Proteomes" id="UP000823388">
    <property type="component" value="Chromosome 9N"/>
</dbReference>
<evidence type="ECO:0000313" key="2">
    <source>
        <dbReference type="Proteomes" id="UP000823388"/>
    </source>
</evidence>
<protein>
    <submittedName>
        <fullName evidence="1">Uncharacterized protein</fullName>
    </submittedName>
</protein>
<dbReference type="AlphaFoldDB" id="A0A8T0N348"/>
<dbReference type="EMBL" id="CM029054">
    <property type="protein sequence ID" value="KAG2543515.1"/>
    <property type="molecule type" value="Genomic_DNA"/>
</dbReference>
<gene>
    <name evidence="1" type="ORF">PVAP13_9NG749900</name>
</gene>
<reference evidence="1" key="1">
    <citation type="submission" date="2020-05" db="EMBL/GenBank/DDBJ databases">
        <title>WGS assembly of Panicum virgatum.</title>
        <authorList>
            <person name="Lovell J.T."/>
            <person name="Jenkins J."/>
            <person name="Shu S."/>
            <person name="Juenger T.E."/>
            <person name="Schmutz J."/>
        </authorList>
    </citation>
    <scope>NUCLEOTIDE SEQUENCE</scope>
    <source>
        <strain evidence="1">AP13</strain>
    </source>
</reference>
<accession>A0A8T0N348</accession>
<comment type="caution">
    <text evidence="1">The sequence shown here is derived from an EMBL/GenBank/DDBJ whole genome shotgun (WGS) entry which is preliminary data.</text>
</comment>
<sequence length="123" mass="13796">MLEALAQRSAWVFCRMSLGHQGRGGYPNPCCGITSKITMLAWIAHAMWCNSLVAAVRRSTTWRCQTRRCRRILTTPQDEAQTRSSLSSNNASVAGIDPELTETNRICTKPGGMWSTWPCLEKY</sequence>
<keyword evidence="2" id="KW-1185">Reference proteome</keyword>
<organism evidence="1 2">
    <name type="scientific">Panicum virgatum</name>
    <name type="common">Blackwell switchgrass</name>
    <dbReference type="NCBI Taxonomy" id="38727"/>
    <lineage>
        <taxon>Eukaryota</taxon>
        <taxon>Viridiplantae</taxon>
        <taxon>Streptophyta</taxon>
        <taxon>Embryophyta</taxon>
        <taxon>Tracheophyta</taxon>
        <taxon>Spermatophyta</taxon>
        <taxon>Magnoliopsida</taxon>
        <taxon>Liliopsida</taxon>
        <taxon>Poales</taxon>
        <taxon>Poaceae</taxon>
        <taxon>PACMAD clade</taxon>
        <taxon>Panicoideae</taxon>
        <taxon>Panicodae</taxon>
        <taxon>Paniceae</taxon>
        <taxon>Panicinae</taxon>
        <taxon>Panicum</taxon>
        <taxon>Panicum sect. Hiantes</taxon>
    </lineage>
</organism>
<proteinExistence type="predicted"/>